<feature type="non-terminal residue" evidence="2">
    <location>
        <position position="1"/>
    </location>
</feature>
<dbReference type="InterPro" id="IPR000883">
    <property type="entry name" value="Cyt_C_Oxase_1"/>
</dbReference>
<name>A0ABW9IZW5_STRGJ</name>
<organism evidence="2 3">
    <name type="scientific">Streptomyces galilaeus</name>
    <dbReference type="NCBI Taxonomy" id="33899"/>
    <lineage>
        <taxon>Bacteria</taxon>
        <taxon>Bacillati</taxon>
        <taxon>Actinomycetota</taxon>
        <taxon>Actinomycetes</taxon>
        <taxon>Kitasatosporales</taxon>
        <taxon>Streptomycetaceae</taxon>
        <taxon>Streptomyces</taxon>
    </lineage>
</organism>
<dbReference type="SUPFAM" id="SSF81442">
    <property type="entry name" value="Cytochrome c oxidase subunit I-like"/>
    <property type="match status" value="1"/>
</dbReference>
<dbReference type="Proteomes" id="UP001631993">
    <property type="component" value="Unassembled WGS sequence"/>
</dbReference>
<keyword evidence="3" id="KW-1185">Reference proteome</keyword>
<feature type="non-terminal residue" evidence="2">
    <location>
        <position position="80"/>
    </location>
</feature>
<sequence length="80" mass="9474">TFGMMYWLIPKLFNTQLYSKKLASVHFWIGTLGIILYAIPMYWAAFRSYFMMKAFTPSGQLQYQFIDIVQTVVPFYVLRA</sequence>
<protein>
    <submittedName>
        <fullName evidence="2">Cbb3-type cytochrome c oxidase subunit I</fullName>
    </submittedName>
</protein>
<dbReference type="RefSeq" id="WP_409098199.1">
    <property type="nucleotide sequence ID" value="NZ_JBJVNE010000656.1"/>
</dbReference>
<dbReference type="InterPro" id="IPR036927">
    <property type="entry name" value="Cyt_c_oxase-like_su1_sf"/>
</dbReference>
<feature type="transmembrane region" description="Helical" evidence="1">
    <location>
        <begin position="25"/>
        <end position="45"/>
    </location>
</feature>
<keyword evidence="1" id="KW-0812">Transmembrane</keyword>
<keyword evidence="1" id="KW-0472">Membrane</keyword>
<evidence type="ECO:0000313" key="3">
    <source>
        <dbReference type="Proteomes" id="UP001631993"/>
    </source>
</evidence>
<gene>
    <name evidence="2" type="ORF">ACKI1S_49390</name>
</gene>
<dbReference type="Gene3D" id="1.20.210.10">
    <property type="entry name" value="Cytochrome c oxidase-like, subunit I domain"/>
    <property type="match status" value="1"/>
</dbReference>
<dbReference type="EMBL" id="JBJVNE010000656">
    <property type="protein sequence ID" value="MFM9653965.1"/>
    <property type="molecule type" value="Genomic_DNA"/>
</dbReference>
<accession>A0ABW9IZW5</accession>
<proteinExistence type="predicted"/>
<evidence type="ECO:0000313" key="2">
    <source>
        <dbReference type="EMBL" id="MFM9653965.1"/>
    </source>
</evidence>
<reference evidence="2 3" key="1">
    <citation type="submission" date="2024-12" db="EMBL/GenBank/DDBJ databases">
        <title>Forecasting of Potato common scab and diversities of Pathogenic streptomyces spp. in china.</title>
        <authorList>
            <person name="Handique U."/>
            <person name="Wu J."/>
        </authorList>
    </citation>
    <scope>NUCLEOTIDE SEQUENCE [LARGE SCALE GENOMIC DNA]</scope>
    <source>
        <strain evidence="2 3">ZRIMU1585</strain>
    </source>
</reference>
<keyword evidence="1" id="KW-1133">Transmembrane helix</keyword>
<comment type="caution">
    <text evidence="2">The sequence shown here is derived from an EMBL/GenBank/DDBJ whole genome shotgun (WGS) entry which is preliminary data.</text>
</comment>
<dbReference type="Pfam" id="PF00115">
    <property type="entry name" value="COX1"/>
    <property type="match status" value="1"/>
</dbReference>
<evidence type="ECO:0000256" key="1">
    <source>
        <dbReference type="SAM" id="Phobius"/>
    </source>
</evidence>